<evidence type="ECO:0000256" key="1">
    <source>
        <dbReference type="SAM" id="MobiDB-lite"/>
    </source>
</evidence>
<feature type="region of interest" description="Disordered" evidence="1">
    <location>
        <begin position="249"/>
        <end position="272"/>
    </location>
</feature>
<dbReference type="AlphaFoldDB" id="A0A2Z4UE50"/>
<dbReference type="PANTHER" id="PTHR41259:SF1">
    <property type="entry name" value="DOUBLE-STRAND BREAK REPAIR RAD50 ATPASE, PUTATIVE-RELATED"/>
    <property type="match status" value="1"/>
</dbReference>
<accession>A0A2Z4UE50</accession>
<keyword evidence="5" id="KW-1185">Reference proteome</keyword>
<keyword evidence="2" id="KW-0812">Transmembrane</keyword>
<evidence type="ECO:0000313" key="4">
    <source>
        <dbReference type="EMBL" id="AWY99074.1"/>
    </source>
</evidence>
<evidence type="ECO:0000259" key="3">
    <source>
        <dbReference type="Pfam" id="PF13514"/>
    </source>
</evidence>
<feature type="transmembrane region" description="Helical" evidence="2">
    <location>
        <begin position="282"/>
        <end position="300"/>
    </location>
</feature>
<dbReference type="Pfam" id="PF13514">
    <property type="entry name" value="AAA_27"/>
    <property type="match status" value="1"/>
</dbReference>
<dbReference type="Gene3D" id="3.40.50.300">
    <property type="entry name" value="P-loop containing nucleotide triphosphate hydrolases"/>
    <property type="match status" value="1"/>
</dbReference>
<dbReference type="KEGG" id="blau:DQQ01_14110"/>
<dbReference type="OrthoDB" id="9764467at2"/>
<name>A0A2Z4UE50_9FIRM</name>
<dbReference type="InterPro" id="IPR038734">
    <property type="entry name" value="YhaN_AAA"/>
</dbReference>
<dbReference type="EMBL" id="CP030280">
    <property type="protein sequence ID" value="AWY99074.1"/>
    <property type="molecule type" value="Genomic_DNA"/>
</dbReference>
<dbReference type="SUPFAM" id="SSF52540">
    <property type="entry name" value="P-loop containing nucleoside triphosphate hydrolases"/>
    <property type="match status" value="1"/>
</dbReference>
<dbReference type="PANTHER" id="PTHR41259">
    <property type="entry name" value="DOUBLE-STRAND BREAK REPAIR RAD50 ATPASE, PUTATIVE-RELATED"/>
    <property type="match status" value="1"/>
</dbReference>
<proteinExistence type="predicted"/>
<reference evidence="5" key="1">
    <citation type="submission" date="2018-06" db="EMBL/GenBank/DDBJ databases">
        <title>Description of Blautia argi sp. nov., a new anaerobic isolated from dog feces.</title>
        <authorList>
            <person name="Chang Y.-H."/>
            <person name="Paek J."/>
            <person name="Shin Y."/>
        </authorList>
    </citation>
    <scope>NUCLEOTIDE SEQUENCE [LARGE SCALE GENOMIC DNA]</scope>
    <source>
        <strain evidence="5">KCTC 15426</strain>
    </source>
</reference>
<gene>
    <name evidence="4" type="ORF">DQQ01_14110</name>
</gene>
<dbReference type="RefSeq" id="WP_111920519.1">
    <property type="nucleotide sequence ID" value="NZ_CP030280.1"/>
</dbReference>
<protein>
    <recommendedName>
        <fullName evidence="3">YhaN AAA domain-containing protein</fullName>
    </recommendedName>
</protein>
<evidence type="ECO:0000256" key="2">
    <source>
        <dbReference type="SAM" id="Phobius"/>
    </source>
</evidence>
<organism evidence="4 5">
    <name type="scientific">Blautia argi</name>
    <dbReference type="NCBI Taxonomy" id="1912897"/>
    <lineage>
        <taxon>Bacteria</taxon>
        <taxon>Bacillati</taxon>
        <taxon>Bacillota</taxon>
        <taxon>Clostridia</taxon>
        <taxon>Lachnospirales</taxon>
        <taxon>Lachnospiraceae</taxon>
        <taxon>Blautia</taxon>
    </lineage>
</organism>
<evidence type="ECO:0000313" key="5">
    <source>
        <dbReference type="Proteomes" id="UP000250003"/>
    </source>
</evidence>
<keyword evidence="2" id="KW-1133">Transmembrane helix</keyword>
<sequence length="325" mass="37588">MILNQLSLKSFGKFQKKNILLKEGINVVYGDNESGKSTVHTFLLAMFFGLRRRRGKASRTDLYTRYKPWGESSRYEGTLWFTCGEKQFRLERDFTDVRFGARLFCETDGELLSVEDGDLDMLLGNISELVFQNTVFVPQAKSRTEEGLYTELRDYLADFQGTGDLQFDLEKAENLLKDKKKLWEKREKGELQRKEQAETKISYDIQHEQTEVESLREKLQDIEANCRTLRRLAEKLEREVEEANVRERRSTAKEELEAADQTGIARKQDRQKQKETGRVSMAVWKIWTVFLAVTAMLGIGNRISLTVYDRDFTTASGSRGSLVAL</sequence>
<dbReference type="Proteomes" id="UP000250003">
    <property type="component" value="Chromosome"/>
</dbReference>
<feature type="domain" description="YhaN AAA" evidence="3">
    <location>
        <begin position="1"/>
        <end position="56"/>
    </location>
</feature>
<dbReference type="InterPro" id="IPR027417">
    <property type="entry name" value="P-loop_NTPase"/>
</dbReference>
<keyword evidence="2" id="KW-0472">Membrane</keyword>